<reference evidence="2" key="1">
    <citation type="journal article" date="2023" name="Mol. Biol. Evol.">
        <title>Third-Generation Sequencing Reveals the Adaptive Role of the Epigenome in Three Deep-Sea Polychaetes.</title>
        <authorList>
            <person name="Perez M."/>
            <person name="Aroh O."/>
            <person name="Sun Y."/>
            <person name="Lan Y."/>
            <person name="Juniper S.K."/>
            <person name="Young C.R."/>
            <person name="Angers B."/>
            <person name="Qian P.Y."/>
        </authorList>
    </citation>
    <scope>NUCLEOTIDE SEQUENCE</scope>
    <source>
        <strain evidence="2">P08H-3</strain>
    </source>
</reference>
<evidence type="ECO:0000313" key="2">
    <source>
        <dbReference type="EMBL" id="KAK2152986.1"/>
    </source>
</evidence>
<dbReference type="AlphaFoldDB" id="A0AAD9JHB8"/>
<comment type="caution">
    <text evidence="2">The sequence shown here is derived from an EMBL/GenBank/DDBJ whole genome shotgun (WGS) entry which is preliminary data.</text>
</comment>
<evidence type="ECO:0000256" key="1">
    <source>
        <dbReference type="SAM" id="MobiDB-lite"/>
    </source>
</evidence>
<feature type="region of interest" description="Disordered" evidence="1">
    <location>
        <begin position="32"/>
        <end position="53"/>
    </location>
</feature>
<protein>
    <submittedName>
        <fullName evidence="2">Uncharacterized protein</fullName>
    </submittedName>
</protein>
<proteinExistence type="predicted"/>
<keyword evidence="3" id="KW-1185">Reference proteome</keyword>
<accession>A0AAD9JHB8</accession>
<dbReference type="EMBL" id="JAODUP010000312">
    <property type="protein sequence ID" value="KAK2152986.1"/>
    <property type="molecule type" value="Genomic_DNA"/>
</dbReference>
<sequence>IRYIISDNASNITKAFSLPGFIAAQEPTVVDLETDEESDNDVKTDASSPESSEDVFGFLPEHQPCFAHTLQLYVSMMV</sequence>
<evidence type="ECO:0000313" key="3">
    <source>
        <dbReference type="Proteomes" id="UP001208570"/>
    </source>
</evidence>
<feature type="non-terminal residue" evidence="2">
    <location>
        <position position="1"/>
    </location>
</feature>
<name>A0AAD9JHB8_9ANNE</name>
<gene>
    <name evidence="2" type="ORF">LSH36_312g03019</name>
</gene>
<dbReference type="Proteomes" id="UP001208570">
    <property type="component" value="Unassembled WGS sequence"/>
</dbReference>
<organism evidence="2 3">
    <name type="scientific">Paralvinella palmiformis</name>
    <dbReference type="NCBI Taxonomy" id="53620"/>
    <lineage>
        <taxon>Eukaryota</taxon>
        <taxon>Metazoa</taxon>
        <taxon>Spiralia</taxon>
        <taxon>Lophotrochozoa</taxon>
        <taxon>Annelida</taxon>
        <taxon>Polychaeta</taxon>
        <taxon>Sedentaria</taxon>
        <taxon>Canalipalpata</taxon>
        <taxon>Terebellida</taxon>
        <taxon>Terebelliformia</taxon>
        <taxon>Alvinellidae</taxon>
        <taxon>Paralvinella</taxon>
    </lineage>
</organism>